<evidence type="ECO:0000313" key="3">
    <source>
        <dbReference type="Proteomes" id="UP000005459"/>
    </source>
</evidence>
<organism evidence="2 3">
    <name type="scientific">Thiocapsa marina 5811</name>
    <dbReference type="NCBI Taxonomy" id="768671"/>
    <lineage>
        <taxon>Bacteria</taxon>
        <taxon>Pseudomonadati</taxon>
        <taxon>Pseudomonadota</taxon>
        <taxon>Gammaproteobacteria</taxon>
        <taxon>Chromatiales</taxon>
        <taxon>Chromatiaceae</taxon>
        <taxon>Thiocapsa</taxon>
    </lineage>
</organism>
<dbReference type="Pfam" id="PF08808">
    <property type="entry name" value="RES"/>
    <property type="match status" value="1"/>
</dbReference>
<dbReference type="STRING" id="768671.ThimaDRAFT_2400"/>
<proteinExistence type="predicted"/>
<dbReference type="Proteomes" id="UP000005459">
    <property type="component" value="Unassembled WGS sequence"/>
</dbReference>
<evidence type="ECO:0000313" key="2">
    <source>
        <dbReference type="EMBL" id="EGV18416.1"/>
    </source>
</evidence>
<accession>F9UBU8</accession>
<dbReference type="OrthoDB" id="648213at2"/>
<sequence length="78" mass="8398">MNCPWEDLAAAGKTPPSWQLADTLIASGVHGVLVPSFAPGAAERDCNLVFWAWSETPPCKVVVIDDFGRLPNDDASWS</sequence>
<dbReference type="AlphaFoldDB" id="F9UBU8"/>
<protein>
    <submittedName>
        <fullName evidence="2">RES domain protein</fullName>
    </submittedName>
</protein>
<keyword evidence="3" id="KW-1185">Reference proteome</keyword>
<dbReference type="InterPro" id="IPR014914">
    <property type="entry name" value="RES_dom"/>
</dbReference>
<dbReference type="EMBL" id="AFWV01000007">
    <property type="protein sequence ID" value="EGV18416.1"/>
    <property type="molecule type" value="Genomic_DNA"/>
</dbReference>
<gene>
    <name evidence="2" type="ORF">ThimaDRAFT_2400</name>
</gene>
<dbReference type="eggNOG" id="COG5654">
    <property type="taxonomic scope" value="Bacteria"/>
</dbReference>
<reference evidence="2 3" key="1">
    <citation type="submission" date="2011-06" db="EMBL/GenBank/DDBJ databases">
        <title>The draft genome of Thiocapsa marina 5811.</title>
        <authorList>
            <consortium name="US DOE Joint Genome Institute (JGI-PGF)"/>
            <person name="Lucas S."/>
            <person name="Han J."/>
            <person name="Cheng J.-F."/>
            <person name="Goodwin L."/>
            <person name="Pitluck S."/>
            <person name="Peters L."/>
            <person name="Land M.L."/>
            <person name="Hauser L."/>
            <person name="Vogl K."/>
            <person name="Liu Z."/>
            <person name="Imhoff J."/>
            <person name="Thiel V."/>
            <person name="Frigaard N.-U."/>
            <person name="Bryant D."/>
            <person name="Woyke T.J."/>
        </authorList>
    </citation>
    <scope>NUCLEOTIDE SEQUENCE [LARGE SCALE GENOMIC DNA]</scope>
    <source>
        <strain evidence="2 3">5811</strain>
    </source>
</reference>
<feature type="domain" description="RES" evidence="1">
    <location>
        <begin position="5"/>
        <end position="56"/>
    </location>
</feature>
<name>F9UBU8_9GAMM</name>
<evidence type="ECO:0000259" key="1">
    <source>
        <dbReference type="Pfam" id="PF08808"/>
    </source>
</evidence>
<dbReference type="RefSeq" id="WP_007193275.1">
    <property type="nucleotide sequence ID" value="NZ_AFWV01000007.1"/>
</dbReference>